<evidence type="ECO:0000313" key="3">
    <source>
        <dbReference type="EMBL" id="MTW33993.1"/>
    </source>
</evidence>
<accession>A0ABW9SP74</accession>
<dbReference type="InterPro" id="IPR016155">
    <property type="entry name" value="Mopterin_synth/thiamin_S_b"/>
</dbReference>
<dbReference type="Proteomes" id="UP000735592">
    <property type="component" value="Unassembled WGS sequence"/>
</dbReference>
<organism evidence="3 4">
    <name type="scientific">Pseudoduganella danionis</name>
    <dbReference type="NCBI Taxonomy" id="1890295"/>
    <lineage>
        <taxon>Bacteria</taxon>
        <taxon>Pseudomonadati</taxon>
        <taxon>Pseudomonadota</taxon>
        <taxon>Betaproteobacteria</taxon>
        <taxon>Burkholderiales</taxon>
        <taxon>Oxalobacteraceae</taxon>
        <taxon>Telluria group</taxon>
        <taxon>Pseudoduganella</taxon>
    </lineage>
</organism>
<dbReference type="SUPFAM" id="SSF54285">
    <property type="entry name" value="MoaD/ThiS"/>
    <property type="match status" value="1"/>
</dbReference>
<dbReference type="RefSeq" id="WP_155435317.1">
    <property type="nucleotide sequence ID" value="NZ_JBHLXK010000005.1"/>
</dbReference>
<dbReference type="Gene3D" id="3.10.20.280">
    <property type="entry name" value="RnfH-like"/>
    <property type="match status" value="1"/>
</dbReference>
<dbReference type="PANTHER" id="PTHR37483:SF1">
    <property type="entry name" value="UPF0125 PROTEIN RATB"/>
    <property type="match status" value="1"/>
</dbReference>
<evidence type="ECO:0000256" key="1">
    <source>
        <dbReference type="ARBA" id="ARBA00010645"/>
    </source>
</evidence>
<dbReference type="PANTHER" id="PTHR37483">
    <property type="entry name" value="UPF0125 PROTEIN RATB"/>
    <property type="match status" value="1"/>
</dbReference>
<keyword evidence="4" id="KW-1185">Reference proteome</keyword>
<protein>
    <recommendedName>
        <fullName evidence="2">UPF0125 protein GM655_14360</fullName>
    </recommendedName>
</protein>
<evidence type="ECO:0000256" key="2">
    <source>
        <dbReference type="HAMAP-Rule" id="MF_00460"/>
    </source>
</evidence>
<comment type="caution">
    <text evidence="3">The sequence shown here is derived from an EMBL/GenBank/DDBJ whole genome shotgun (WGS) entry which is preliminary data.</text>
</comment>
<dbReference type="NCBIfam" id="NF002490">
    <property type="entry name" value="PRK01777.1"/>
    <property type="match status" value="1"/>
</dbReference>
<dbReference type="EMBL" id="WNKW01000003">
    <property type="protein sequence ID" value="MTW33993.1"/>
    <property type="molecule type" value="Genomic_DNA"/>
</dbReference>
<sequence>MANDALNIEVCYASDDVQFLQALQVPAGSTIAEAIAASGLQQRLPQLDLQALQVGIYAKKKTLDTVLREHDRIELYRPLIADPKHARRRRKASV</sequence>
<reference evidence="3 4" key="1">
    <citation type="submission" date="2019-11" db="EMBL/GenBank/DDBJ databases">
        <title>Type strains purchased from KCTC, JCM and DSMZ.</title>
        <authorList>
            <person name="Lu H."/>
        </authorList>
    </citation>
    <scope>NUCLEOTIDE SEQUENCE [LARGE SCALE GENOMIC DNA]</scope>
    <source>
        <strain evidence="3 4">DSM 103461</strain>
    </source>
</reference>
<evidence type="ECO:0000313" key="4">
    <source>
        <dbReference type="Proteomes" id="UP000735592"/>
    </source>
</evidence>
<dbReference type="HAMAP" id="MF_00460">
    <property type="entry name" value="UPF0125_RnfH"/>
    <property type="match status" value="1"/>
</dbReference>
<dbReference type="InterPro" id="IPR005346">
    <property type="entry name" value="RnfH"/>
</dbReference>
<proteinExistence type="inferred from homology"/>
<dbReference type="Pfam" id="PF03658">
    <property type="entry name" value="Ub-RnfH"/>
    <property type="match status" value="1"/>
</dbReference>
<gene>
    <name evidence="3" type="ORF">GM655_14360</name>
</gene>
<comment type="similarity">
    <text evidence="1 2">Belongs to the UPF0125 (RnfH) family.</text>
</comment>
<name>A0ABW9SP74_9BURK</name>
<dbReference type="InterPro" id="IPR037021">
    <property type="entry name" value="RnfH_sf"/>
</dbReference>